<comment type="caution">
    <text evidence="3">The sequence shown here is derived from an EMBL/GenBank/DDBJ whole genome shotgun (WGS) entry which is preliminary data.</text>
</comment>
<dbReference type="SUPFAM" id="SSF53850">
    <property type="entry name" value="Periplasmic binding protein-like II"/>
    <property type="match status" value="1"/>
</dbReference>
<feature type="signal peptide" evidence="2">
    <location>
        <begin position="1"/>
        <end position="23"/>
    </location>
</feature>
<feature type="chain" id="PRO_5046860648" evidence="2">
    <location>
        <begin position="24"/>
        <end position="332"/>
    </location>
</feature>
<gene>
    <name evidence="3" type="ORF">IBL26_23350</name>
</gene>
<dbReference type="RefSeq" id="WP_187786918.1">
    <property type="nucleotide sequence ID" value="NZ_JACTVA010000072.1"/>
</dbReference>
<dbReference type="Proteomes" id="UP000626026">
    <property type="component" value="Unassembled WGS sequence"/>
</dbReference>
<dbReference type="PANTHER" id="PTHR42928:SF5">
    <property type="entry name" value="BLR1237 PROTEIN"/>
    <property type="match status" value="1"/>
</dbReference>
<organism evidence="3 4">
    <name type="scientific">Teichococcus aerophilus</name>
    <dbReference type="NCBI Taxonomy" id="1224513"/>
    <lineage>
        <taxon>Bacteria</taxon>
        <taxon>Pseudomonadati</taxon>
        <taxon>Pseudomonadota</taxon>
        <taxon>Alphaproteobacteria</taxon>
        <taxon>Acetobacterales</taxon>
        <taxon>Roseomonadaceae</taxon>
        <taxon>Roseomonas</taxon>
    </lineage>
</organism>
<name>A0ABR7RTS2_9PROT</name>
<dbReference type="EMBL" id="JACTVA010000072">
    <property type="protein sequence ID" value="MBC9209793.1"/>
    <property type="molecule type" value="Genomic_DNA"/>
</dbReference>
<dbReference type="PROSITE" id="PS51318">
    <property type="entry name" value="TAT"/>
    <property type="match status" value="1"/>
</dbReference>
<reference evidence="3 4" key="1">
    <citation type="journal article" date="2013" name="Int. J. Syst. Evol. Microbiol.">
        <title>Roseomonas aerophila sp. nov., isolated from air.</title>
        <authorList>
            <person name="Kim S.J."/>
            <person name="Weon H.Y."/>
            <person name="Ahn J.H."/>
            <person name="Hong S.B."/>
            <person name="Seok S.J."/>
            <person name="Whang K.S."/>
            <person name="Kwon S.W."/>
        </authorList>
    </citation>
    <scope>NUCLEOTIDE SEQUENCE [LARGE SCALE GENOMIC DNA]</scope>
    <source>
        <strain evidence="3 4">NBRC 108923</strain>
    </source>
</reference>
<dbReference type="Gene3D" id="3.40.190.10">
    <property type="entry name" value="Periplasmic binding protein-like II"/>
    <property type="match status" value="1"/>
</dbReference>
<dbReference type="Gene3D" id="3.40.190.150">
    <property type="entry name" value="Bordetella uptake gene, domain 1"/>
    <property type="match status" value="1"/>
</dbReference>
<dbReference type="CDD" id="cd07012">
    <property type="entry name" value="PBP2_Bug_TTT"/>
    <property type="match status" value="1"/>
</dbReference>
<evidence type="ECO:0000313" key="3">
    <source>
        <dbReference type="EMBL" id="MBC9209793.1"/>
    </source>
</evidence>
<dbReference type="PIRSF" id="PIRSF017082">
    <property type="entry name" value="YflP"/>
    <property type="match status" value="1"/>
</dbReference>
<keyword evidence="4" id="KW-1185">Reference proteome</keyword>
<dbReference type="InterPro" id="IPR006311">
    <property type="entry name" value="TAT_signal"/>
</dbReference>
<protein>
    <submittedName>
        <fullName evidence="3">Tripartite tricarboxylate transporter substrate binding protein</fullName>
    </submittedName>
</protein>
<evidence type="ECO:0000256" key="1">
    <source>
        <dbReference type="ARBA" id="ARBA00006987"/>
    </source>
</evidence>
<accession>A0ABR7RTS2</accession>
<evidence type="ECO:0000256" key="2">
    <source>
        <dbReference type="SAM" id="SignalP"/>
    </source>
</evidence>
<comment type="similarity">
    <text evidence="1">Belongs to the UPF0065 (bug) family.</text>
</comment>
<sequence>MRVTRRHALLGSMALAGIPASRAVAQSAPAAAPGYPTHPVSVIVPFAPGGSTDFVARLLAQHLSTRLGQQFVVDNRAGASGTVGQSFLARARPDGYTLGVVPNGTFAMAPFMFERLPYDNDRAFAPIGMLATNAMFICVAANAPYRTLQDLLEAAKAKPGTISYASAGSGVANHLGVELMLDMSGTEMLHVPYRSGAQGVQAILANEVALSFVDSVTAVPYLRSGELRALAVTSAERSKEVPDVPTVAESGLPGYRASTDFGFFAPAGTPEPILRQLADAARAIMLSAEVREKLAPLSIDPVGGTPDQFGPYAQQERDKWGALIRKRNIKPE</sequence>
<keyword evidence="2" id="KW-0732">Signal</keyword>
<dbReference type="PANTHER" id="PTHR42928">
    <property type="entry name" value="TRICARBOXYLATE-BINDING PROTEIN"/>
    <property type="match status" value="1"/>
</dbReference>
<dbReference type="Pfam" id="PF03401">
    <property type="entry name" value="TctC"/>
    <property type="match status" value="1"/>
</dbReference>
<proteinExistence type="inferred from homology"/>
<evidence type="ECO:0000313" key="4">
    <source>
        <dbReference type="Proteomes" id="UP000626026"/>
    </source>
</evidence>
<dbReference type="InterPro" id="IPR042100">
    <property type="entry name" value="Bug_dom1"/>
</dbReference>
<dbReference type="InterPro" id="IPR005064">
    <property type="entry name" value="BUG"/>
</dbReference>